<dbReference type="RefSeq" id="WP_330146770.1">
    <property type="nucleotide sequence ID" value="NZ_JAZDQU010000002.1"/>
</dbReference>
<sequence>MNKSTKLFQSIAIAFAALLFFSVGCNRNKGESNIAKAKLACFQSVYERDTLWMQVDTGKQFIEGNMSIHYWSKNQKYVGTFRGEMLGDTLIGNFNFKINELPTTYSNPVAFLKKDGKYIMGDGKVETLLGRAYFSKATPIDYSNSKFELVPVACKED</sequence>
<proteinExistence type="predicted"/>
<reference evidence="1 2" key="1">
    <citation type="submission" date="2024-01" db="EMBL/GenBank/DDBJ databases">
        <title>Pedobacter sp. nov., isolated from oil-contaminated soil.</title>
        <authorList>
            <person name="Le N.T.T."/>
        </authorList>
    </citation>
    <scope>NUCLEOTIDE SEQUENCE [LARGE SCALE GENOMIC DNA]</scope>
    <source>
        <strain evidence="1 2">VNH31</strain>
    </source>
</reference>
<comment type="caution">
    <text evidence="1">The sequence shown here is derived from an EMBL/GenBank/DDBJ whole genome shotgun (WGS) entry which is preliminary data.</text>
</comment>
<dbReference type="PROSITE" id="PS51257">
    <property type="entry name" value="PROKAR_LIPOPROTEIN"/>
    <property type="match status" value="1"/>
</dbReference>
<organism evidence="1 2">
    <name type="scientific">Pedobacter flavus</name>
    <dbReference type="NCBI Taxonomy" id="3113906"/>
    <lineage>
        <taxon>Bacteria</taxon>
        <taxon>Pseudomonadati</taxon>
        <taxon>Bacteroidota</taxon>
        <taxon>Sphingobacteriia</taxon>
        <taxon>Sphingobacteriales</taxon>
        <taxon>Sphingobacteriaceae</taxon>
        <taxon>Pedobacter</taxon>
    </lineage>
</organism>
<dbReference type="EMBL" id="JAZDQU010000002">
    <property type="protein sequence ID" value="MEE1885879.1"/>
    <property type="molecule type" value="Genomic_DNA"/>
</dbReference>
<keyword evidence="2" id="KW-1185">Reference proteome</keyword>
<name>A0ABU7H3I0_9SPHI</name>
<evidence type="ECO:0000313" key="2">
    <source>
        <dbReference type="Proteomes" id="UP001337681"/>
    </source>
</evidence>
<accession>A0ABU7H3I0</accession>
<protein>
    <recommendedName>
        <fullName evidence="3">Lipoprotein</fullName>
    </recommendedName>
</protein>
<evidence type="ECO:0008006" key="3">
    <source>
        <dbReference type="Google" id="ProtNLM"/>
    </source>
</evidence>
<dbReference type="Proteomes" id="UP001337681">
    <property type="component" value="Unassembled WGS sequence"/>
</dbReference>
<evidence type="ECO:0000313" key="1">
    <source>
        <dbReference type="EMBL" id="MEE1885879.1"/>
    </source>
</evidence>
<gene>
    <name evidence="1" type="ORF">VRU49_10670</name>
</gene>